<dbReference type="InterPro" id="IPR050194">
    <property type="entry name" value="Glycosyltransferase_grp1"/>
</dbReference>
<evidence type="ECO:0000313" key="3">
    <source>
        <dbReference type="EMBL" id="EMA61299.1"/>
    </source>
</evidence>
<feature type="domain" description="Glycosyl transferase family 1" evidence="1">
    <location>
        <begin position="156"/>
        <end position="310"/>
    </location>
</feature>
<dbReference type="Pfam" id="PF00534">
    <property type="entry name" value="Glycos_transf_1"/>
    <property type="match status" value="1"/>
</dbReference>
<organism evidence="3 4">
    <name type="scientific">Halorubrum distributum JCM 13561</name>
    <dbReference type="NCBI Taxonomy" id="1227483"/>
    <lineage>
        <taxon>Archaea</taxon>
        <taxon>Methanobacteriati</taxon>
        <taxon>Methanobacteriota</taxon>
        <taxon>Stenosarchaea group</taxon>
        <taxon>Halobacteria</taxon>
        <taxon>Halobacteriales</taxon>
        <taxon>Haloferacaceae</taxon>
        <taxon>Halorubrum</taxon>
        <taxon>Halorubrum distributum group</taxon>
    </lineage>
</organism>
<feature type="domain" description="Glycosyltransferase subfamily 4-like N-terminal" evidence="2">
    <location>
        <begin position="3"/>
        <end position="147"/>
    </location>
</feature>
<gene>
    <name evidence="3" type="ORF">C470_07234</name>
</gene>
<proteinExistence type="predicted"/>
<dbReference type="AlphaFoldDB" id="M0NVL0"/>
<accession>M0NVL0</accession>
<reference evidence="3 4" key="1">
    <citation type="journal article" date="2014" name="PLoS Genet.">
        <title>Phylogenetically driven sequencing of extremely halophilic archaea reveals strategies for static and dynamic osmo-response.</title>
        <authorList>
            <person name="Becker E.A."/>
            <person name="Seitzer P.M."/>
            <person name="Tritt A."/>
            <person name="Larsen D."/>
            <person name="Krusor M."/>
            <person name="Yao A.I."/>
            <person name="Wu D."/>
            <person name="Madern D."/>
            <person name="Eisen J.A."/>
            <person name="Darling A.E."/>
            <person name="Facciotti M.T."/>
        </authorList>
    </citation>
    <scope>NUCLEOTIDE SEQUENCE [LARGE SCALE GENOMIC DNA]</scope>
    <source>
        <strain evidence="3 4">JCM 13561</strain>
    </source>
</reference>
<evidence type="ECO:0000259" key="2">
    <source>
        <dbReference type="Pfam" id="PF13439"/>
    </source>
</evidence>
<dbReference type="InterPro" id="IPR001296">
    <property type="entry name" value="Glyco_trans_1"/>
</dbReference>
<dbReference type="Proteomes" id="UP000011581">
    <property type="component" value="Unassembled WGS sequence"/>
</dbReference>
<evidence type="ECO:0000259" key="1">
    <source>
        <dbReference type="Pfam" id="PF00534"/>
    </source>
</evidence>
<dbReference type="CDD" id="cd03801">
    <property type="entry name" value="GT4_PimA-like"/>
    <property type="match status" value="1"/>
</dbReference>
<dbReference type="GO" id="GO:0016757">
    <property type="term" value="F:glycosyltransferase activity"/>
    <property type="evidence" value="ECO:0007669"/>
    <property type="project" value="InterPro"/>
</dbReference>
<sequence>MCRLLNGLDPDKYDVTVFALDGHSPDLTNQIPSWVRVVDLRLKSGIGILTMRELYPTVRTADVIVGSLYHSSMLARLCRLLQPNATIATWHHANLFESDFRRSSFKFTSQFSDVVLADSKPVSEMLTSDLGLDPDLVHTVPIAGIDLDDYITVEHRETEEVTVGTVGRFSEAKNYPMVLDVVERLQDENIRFEIVGDGELYDAIQEKITERDLQNVTLYGLAEDVPSFLADLDIYFQPSLWEGLCITVLEAMAAGLPIVGSDVGGIGRNVEQGKSGFLYDPTDVDGFVSGIERLKTNPDLRQQLGGRGRETVSESFTQEVLVEKFERAIMERC</sequence>
<dbReference type="PANTHER" id="PTHR45947:SF3">
    <property type="entry name" value="SULFOQUINOVOSYL TRANSFERASE SQD2"/>
    <property type="match status" value="1"/>
</dbReference>
<protein>
    <submittedName>
        <fullName evidence="3">Putative glycosyltransferase</fullName>
    </submittedName>
</protein>
<dbReference type="PANTHER" id="PTHR45947">
    <property type="entry name" value="SULFOQUINOVOSYL TRANSFERASE SQD2"/>
    <property type="match status" value="1"/>
</dbReference>
<dbReference type="InterPro" id="IPR028098">
    <property type="entry name" value="Glyco_trans_4-like_N"/>
</dbReference>
<dbReference type="SUPFAM" id="SSF53756">
    <property type="entry name" value="UDP-Glycosyltransferase/glycogen phosphorylase"/>
    <property type="match status" value="1"/>
</dbReference>
<dbReference type="EMBL" id="AOJF01000032">
    <property type="protein sequence ID" value="EMA61299.1"/>
    <property type="molecule type" value="Genomic_DNA"/>
</dbReference>
<keyword evidence="3" id="KW-0808">Transferase</keyword>
<comment type="caution">
    <text evidence="3">The sequence shown here is derived from an EMBL/GenBank/DDBJ whole genome shotgun (WGS) entry which is preliminary data.</text>
</comment>
<dbReference type="Pfam" id="PF13439">
    <property type="entry name" value="Glyco_transf_4"/>
    <property type="match status" value="1"/>
</dbReference>
<name>M0NVL0_9EURY</name>
<dbReference type="Gene3D" id="3.40.50.2000">
    <property type="entry name" value="Glycogen Phosphorylase B"/>
    <property type="match status" value="2"/>
</dbReference>
<evidence type="ECO:0000313" key="4">
    <source>
        <dbReference type="Proteomes" id="UP000011581"/>
    </source>
</evidence>